<evidence type="ECO:0000313" key="2">
    <source>
        <dbReference type="EMBL" id="RVX68209.1"/>
    </source>
</evidence>
<gene>
    <name evidence="2" type="ORF">B0A52_08718</name>
</gene>
<dbReference type="EMBL" id="NAJM01000040">
    <property type="protein sequence ID" value="RVX68209.1"/>
    <property type="molecule type" value="Genomic_DNA"/>
</dbReference>
<organism evidence="2 3">
    <name type="scientific">Exophiala mesophila</name>
    <name type="common">Black yeast-like fungus</name>
    <dbReference type="NCBI Taxonomy" id="212818"/>
    <lineage>
        <taxon>Eukaryota</taxon>
        <taxon>Fungi</taxon>
        <taxon>Dikarya</taxon>
        <taxon>Ascomycota</taxon>
        <taxon>Pezizomycotina</taxon>
        <taxon>Eurotiomycetes</taxon>
        <taxon>Chaetothyriomycetidae</taxon>
        <taxon>Chaetothyriales</taxon>
        <taxon>Herpotrichiellaceae</taxon>
        <taxon>Exophiala</taxon>
    </lineage>
</organism>
<dbReference type="Proteomes" id="UP000288859">
    <property type="component" value="Unassembled WGS sequence"/>
</dbReference>
<feature type="region of interest" description="Disordered" evidence="1">
    <location>
        <begin position="187"/>
        <end position="217"/>
    </location>
</feature>
<protein>
    <submittedName>
        <fullName evidence="2">Uncharacterized protein</fullName>
    </submittedName>
</protein>
<evidence type="ECO:0000256" key="1">
    <source>
        <dbReference type="SAM" id="MobiDB-lite"/>
    </source>
</evidence>
<dbReference type="AlphaFoldDB" id="A0A438MYZ6"/>
<dbReference type="OrthoDB" id="4113557at2759"/>
<feature type="compositionally biased region" description="Basic and acidic residues" evidence="1">
    <location>
        <begin position="203"/>
        <end position="217"/>
    </location>
</feature>
<dbReference type="VEuPathDB" id="FungiDB:PV10_00837"/>
<comment type="caution">
    <text evidence="2">The sequence shown here is derived from an EMBL/GenBank/DDBJ whole genome shotgun (WGS) entry which is preliminary data.</text>
</comment>
<name>A0A438MYZ6_EXOME</name>
<accession>A0A438MYZ6</accession>
<sequence>MSPTGKAVTVAGFAARVLISPPATSIFESAAVVAHLQSYGRVIAFNKGPTNDSEKQEMEVIYSSEKQMRNACKNSPIEVEANQTPDPKIEDPYNVRGLQYRKSPAPKKFTCNIVPKNHHQYTGQTVLSQPFQPSYVGFLHESLVDSEAPISLTDALGASSSGKDHLPLENTVQRPFDLMAAYRRGIQQHFKNKESQSQSGSQLDKEIPDDSHTSSTR</sequence>
<reference evidence="2 3" key="1">
    <citation type="submission" date="2017-03" db="EMBL/GenBank/DDBJ databases">
        <title>Genomes of endolithic fungi from Antarctica.</title>
        <authorList>
            <person name="Coleine C."/>
            <person name="Masonjones S."/>
            <person name="Stajich J.E."/>
        </authorList>
    </citation>
    <scope>NUCLEOTIDE SEQUENCE [LARGE SCALE GENOMIC DNA]</scope>
    <source>
        <strain evidence="2 3">CCFEE 6314</strain>
    </source>
</reference>
<evidence type="ECO:0000313" key="3">
    <source>
        <dbReference type="Proteomes" id="UP000288859"/>
    </source>
</evidence>
<proteinExistence type="predicted"/>